<organism evidence="3 4">
    <name type="scientific">Methylomicrobium album BG8</name>
    <dbReference type="NCBI Taxonomy" id="686340"/>
    <lineage>
        <taxon>Bacteria</taxon>
        <taxon>Pseudomonadati</taxon>
        <taxon>Pseudomonadota</taxon>
        <taxon>Gammaproteobacteria</taxon>
        <taxon>Methylococcales</taxon>
        <taxon>Methylococcaceae</taxon>
        <taxon>Methylomicrobium</taxon>
    </lineage>
</organism>
<feature type="region of interest" description="Disordered" evidence="1">
    <location>
        <begin position="146"/>
        <end position="179"/>
    </location>
</feature>
<dbReference type="InterPro" id="IPR023824">
    <property type="entry name" value="CHP04073_exosortase-affil"/>
</dbReference>
<evidence type="ECO:0000256" key="1">
    <source>
        <dbReference type="SAM" id="MobiDB-lite"/>
    </source>
</evidence>
<dbReference type="Proteomes" id="UP000005090">
    <property type="component" value="Chromosome"/>
</dbReference>
<dbReference type="EMBL" id="CM001475">
    <property type="protein sequence ID" value="EIC30372.1"/>
    <property type="molecule type" value="Genomic_DNA"/>
</dbReference>
<accession>H8GJL2</accession>
<evidence type="ECO:0000256" key="2">
    <source>
        <dbReference type="SAM" id="SignalP"/>
    </source>
</evidence>
<dbReference type="eggNOG" id="ENOG5031QMM">
    <property type="taxonomic scope" value="Bacteria"/>
</dbReference>
<feature type="chain" id="PRO_5003611684" evidence="2">
    <location>
        <begin position="27"/>
        <end position="197"/>
    </location>
</feature>
<protein>
    <submittedName>
        <fullName evidence="3">Putative exosortase-affiliated protein, TIGR04073 family</fullName>
    </submittedName>
</protein>
<sequence>MMTFLRSFASLSVVCLAIGYAPPTKADPMAQAWDIDAPSPKIPTKPQSYGERIGEKAVSSFANLATGWLEMPKNVINTTNQSNIIYGFTGGLAKGMIHTAGRMGVGIADLITLPLATKPMIYPLYIWEDFDVDTNYGDVMRLHEPPRRTQDTTLPPVPQAAPPVPATAPAPESVPPVQYPADTNRKIDAIFNKEMMK</sequence>
<dbReference type="AlphaFoldDB" id="H8GJL2"/>
<keyword evidence="4" id="KW-1185">Reference proteome</keyword>
<gene>
    <name evidence="3" type="ORF">Metal_2664</name>
</gene>
<proteinExistence type="predicted"/>
<dbReference type="HOGENOM" id="CLU_1336215_0_0_6"/>
<feature type="compositionally biased region" description="Pro residues" evidence="1">
    <location>
        <begin position="155"/>
        <end position="178"/>
    </location>
</feature>
<evidence type="ECO:0000313" key="4">
    <source>
        <dbReference type="Proteomes" id="UP000005090"/>
    </source>
</evidence>
<evidence type="ECO:0000313" key="3">
    <source>
        <dbReference type="EMBL" id="EIC30372.1"/>
    </source>
</evidence>
<reference evidence="3 4" key="1">
    <citation type="journal article" date="2013" name="Genome Announc.">
        <title>Genome Sequence of the Obligate Gammaproteobacterial Methanotroph Methylomicrobium album Strain BG8.</title>
        <authorList>
            <person name="Kits K.D."/>
            <person name="Kalyuzhnaya M.G."/>
            <person name="Klotz M.G."/>
            <person name="Jetten M.S."/>
            <person name="Op den Camp H.J."/>
            <person name="Vuilleumier S."/>
            <person name="Bringel F."/>
            <person name="Dispirito A.A."/>
            <person name="Murrell J.C."/>
            <person name="Bruce D."/>
            <person name="Cheng J.F."/>
            <person name="Copeland A."/>
            <person name="Goodwin L."/>
            <person name="Hauser L."/>
            <person name="Lajus A."/>
            <person name="Land M.L."/>
            <person name="Lapidus A."/>
            <person name="Lucas S."/>
            <person name="Medigue C."/>
            <person name="Pitluck S."/>
            <person name="Woyke T."/>
            <person name="Zeytun A."/>
            <person name="Stein L.Y."/>
        </authorList>
    </citation>
    <scope>NUCLEOTIDE SEQUENCE [LARGE SCALE GENOMIC DNA]</scope>
    <source>
        <strain evidence="3 4">BG8</strain>
    </source>
</reference>
<dbReference type="NCBIfam" id="TIGR04073">
    <property type="entry name" value="exo_TIGR04073"/>
    <property type="match status" value="1"/>
</dbReference>
<feature type="signal peptide" evidence="2">
    <location>
        <begin position="1"/>
        <end position="26"/>
    </location>
</feature>
<keyword evidence="2" id="KW-0732">Signal</keyword>
<name>H8GJL2_METAL</name>